<dbReference type="GO" id="GO:0046417">
    <property type="term" value="P:chorismate metabolic process"/>
    <property type="evidence" value="ECO:0007669"/>
    <property type="project" value="InterPro"/>
</dbReference>
<reference evidence="4 5" key="1">
    <citation type="submission" date="2015-02" db="EMBL/GenBank/DDBJ databases">
        <title>Draft genome sequence of Pseudomonas stutzeri NT0128 isolated from wheat (Triticum turgidum) rhizosphere.</title>
        <authorList>
            <person name="Tovi N."/>
            <person name="Frenk S."/>
            <person name="Hadar Y."/>
            <person name="Minz D."/>
        </authorList>
    </citation>
    <scope>NUCLEOTIDE SEQUENCE [LARGE SCALE GENOMIC DNA]</scope>
    <source>
        <strain evidence="4 5">NT0128</strain>
    </source>
</reference>
<gene>
    <name evidence="4" type="ORF">UF78_21550</name>
</gene>
<accession>A0A0D9AK43</accession>
<dbReference type="EMBL" id="JYHV01000037">
    <property type="protein sequence ID" value="KJH79731.1"/>
    <property type="molecule type" value="Genomic_DNA"/>
</dbReference>
<dbReference type="PATRIC" id="fig|316.101.peg.3157"/>
<dbReference type="InterPro" id="IPR036263">
    <property type="entry name" value="Chorismate_II_sf"/>
</dbReference>
<dbReference type="PANTHER" id="PTHR38041">
    <property type="entry name" value="CHORISMATE MUTASE"/>
    <property type="match status" value="1"/>
</dbReference>
<dbReference type="SMART" id="SM00830">
    <property type="entry name" value="CM_2"/>
    <property type="match status" value="1"/>
</dbReference>
<evidence type="ECO:0000256" key="1">
    <source>
        <dbReference type="ARBA" id="ARBA00012404"/>
    </source>
</evidence>
<protein>
    <recommendedName>
        <fullName evidence="1">chorismate mutase</fullName>
        <ecNumber evidence="1">5.4.99.5</ecNumber>
    </recommendedName>
</protein>
<sequence>MGIKCHSLGEVRDNIDRVDREIVTLLAERGAFVAQAASFKATVAEVKAPDRVEQVIAKVGLLAQEQGANPRVVENVYRAMIAAFIEAELTAHSLLAENDAQR</sequence>
<dbReference type="EC" id="5.4.99.5" evidence="1"/>
<keyword evidence="2" id="KW-0413">Isomerase</keyword>
<proteinExistence type="predicted"/>
<comment type="caution">
    <text evidence="4">The sequence shown here is derived from an EMBL/GenBank/DDBJ whole genome shotgun (WGS) entry which is preliminary data.</text>
</comment>
<dbReference type="OrthoDB" id="3233357at2"/>
<dbReference type="Gene3D" id="1.20.59.10">
    <property type="entry name" value="Chorismate mutase"/>
    <property type="match status" value="1"/>
</dbReference>
<dbReference type="GO" id="GO:0009697">
    <property type="term" value="P:salicylic acid biosynthetic process"/>
    <property type="evidence" value="ECO:0007669"/>
    <property type="project" value="TreeGrafter"/>
</dbReference>
<feature type="domain" description="Chorismate mutase" evidence="3">
    <location>
        <begin position="2"/>
        <end position="92"/>
    </location>
</feature>
<organism evidence="4 5">
    <name type="scientific">Stutzerimonas stutzeri</name>
    <name type="common">Pseudomonas stutzeri</name>
    <dbReference type="NCBI Taxonomy" id="316"/>
    <lineage>
        <taxon>Bacteria</taxon>
        <taxon>Pseudomonadati</taxon>
        <taxon>Pseudomonadota</taxon>
        <taxon>Gammaproteobacteria</taxon>
        <taxon>Pseudomonadales</taxon>
        <taxon>Pseudomonadaceae</taxon>
        <taxon>Stutzerimonas</taxon>
    </lineage>
</organism>
<dbReference type="Proteomes" id="UP000032487">
    <property type="component" value="Unassembled WGS sequence"/>
</dbReference>
<dbReference type="InterPro" id="IPR002701">
    <property type="entry name" value="CM_II_prokaryot"/>
</dbReference>
<dbReference type="PROSITE" id="PS51168">
    <property type="entry name" value="CHORISMATE_MUT_2"/>
    <property type="match status" value="1"/>
</dbReference>
<evidence type="ECO:0000313" key="4">
    <source>
        <dbReference type="EMBL" id="KJH79731.1"/>
    </source>
</evidence>
<dbReference type="RefSeq" id="WP_045164245.1">
    <property type="nucleotide sequence ID" value="NZ_JYHV01000037.1"/>
</dbReference>
<dbReference type="PANTHER" id="PTHR38041:SF1">
    <property type="entry name" value="CHORISMATE MUTASE"/>
    <property type="match status" value="1"/>
</dbReference>
<evidence type="ECO:0000313" key="5">
    <source>
        <dbReference type="Proteomes" id="UP000032487"/>
    </source>
</evidence>
<dbReference type="AlphaFoldDB" id="A0A0D9AK43"/>
<dbReference type="SUPFAM" id="SSF48600">
    <property type="entry name" value="Chorismate mutase II"/>
    <property type="match status" value="1"/>
</dbReference>
<dbReference type="GO" id="GO:0004106">
    <property type="term" value="F:chorismate mutase activity"/>
    <property type="evidence" value="ECO:0007669"/>
    <property type="project" value="UniProtKB-EC"/>
</dbReference>
<dbReference type="Pfam" id="PF01817">
    <property type="entry name" value="CM_2"/>
    <property type="match status" value="1"/>
</dbReference>
<evidence type="ECO:0000259" key="3">
    <source>
        <dbReference type="PROSITE" id="PS51168"/>
    </source>
</evidence>
<dbReference type="InterPro" id="IPR036979">
    <property type="entry name" value="CM_dom_sf"/>
</dbReference>
<evidence type="ECO:0000256" key="2">
    <source>
        <dbReference type="ARBA" id="ARBA00023235"/>
    </source>
</evidence>
<dbReference type="InterPro" id="IPR051331">
    <property type="entry name" value="Chorismate_mutase-related"/>
</dbReference>
<name>A0A0D9AK43_STUST</name>